<dbReference type="SUPFAM" id="SSF54980">
    <property type="entry name" value="EF-G C-terminal domain-like"/>
    <property type="match status" value="2"/>
</dbReference>
<proteinExistence type="predicted"/>
<dbReference type="Pfam" id="PF00679">
    <property type="entry name" value="EFG_C"/>
    <property type="match status" value="1"/>
</dbReference>
<gene>
    <name evidence="6" type="ORF">JKJ07_49065</name>
</gene>
<sequence length="885" mass="93447">MPFLNLGIVAHVDAGKTSLTERLLYAGGVLDAVGSVDAGTTRTDSLALERRRGITIKTAVASFPLGDRIVNLIDTPGHPDFIAEVERALRVLDGAVLVISAVEGVQAQTRVLLRTLRRLRVPTLIFVNKIDRAGARYDGVLDEIATRLTPGIVPVSGVRALGTPDASAHPLGCSDPSFTARLVDLSADPHLLAQWVRDETSIPYATLRDVLRSRTHAATVSPVFFGSAVTGAGIDALLHGLTDLLPPAPGDPNGPLTGTVFKIERDRAGSRIAYVRMFNGTLHVRDHLPQGVVTAIEAVTAQTPAAIPEAPPNRATPARAHSSNRHPTDPTPSVDTTLSADATDSADDNRPSSARSSDVARSGGGDMSDVARSSNVVRQDGGARLADSEPAGAARPGSAPSSDAAGTSDVARLSDVARSSGSAQSGDARFGGGARSSDGAQSGDARLGDVARSSDLEQDGEARLGGVARSSDGAQSGHARLGGGARLSDGAQSGDARLGGGARLSDGAQSGDARLSEVARLGDVQRLRDVARLRRGRVDGGARSGGVSAGEIAKVHGLRDVRIGDVIGVGGVGNEGELFAPPGLETVVVAVRDSQRRLLHAALTEMAEQDPLIDLRRDDRRGELAVSLYGEVQKEVLETTLAEEYGIEVVFRESSVLHVERPVGCGRAIEILGKASNPFLATVELVVEPGEPDSDVSFELDVPIEQVPIHLFKTEEFFREALEDTVRRTLGQGLYGWPVVGIRVRVIRTGFTAPMTGAGDYRKLLPLVVMPALVEAGTVVCEPVHRFRLDGPADTLSAVLGLFGRYMESSLVDGAGFVVEGRVPVARLRELELAVPGLTHGEGVLETTFDSYRPVPPPYPTRARSDDNPLDRREYLLRVERRLRL</sequence>
<dbReference type="InterPro" id="IPR020568">
    <property type="entry name" value="Ribosomal_Su5_D2-typ_SF"/>
</dbReference>
<dbReference type="InterPro" id="IPR027417">
    <property type="entry name" value="P-loop_NTPase"/>
</dbReference>
<dbReference type="RefSeq" id="WP_203078792.1">
    <property type="nucleotide sequence ID" value="NZ_JAENHO010000029.1"/>
</dbReference>
<keyword evidence="1" id="KW-0547">Nucleotide-binding</keyword>
<dbReference type="InterPro" id="IPR000795">
    <property type="entry name" value="T_Tr_GTP-bd_dom"/>
</dbReference>
<dbReference type="PRINTS" id="PR00315">
    <property type="entry name" value="ELONGATNFCT"/>
</dbReference>
<evidence type="ECO:0000256" key="4">
    <source>
        <dbReference type="SAM" id="MobiDB-lite"/>
    </source>
</evidence>
<evidence type="ECO:0000313" key="7">
    <source>
        <dbReference type="Proteomes" id="UP000598996"/>
    </source>
</evidence>
<protein>
    <submittedName>
        <fullName evidence="6">GTP-binding protein</fullName>
    </submittedName>
</protein>
<dbReference type="Gene3D" id="2.40.30.10">
    <property type="entry name" value="Translation factors"/>
    <property type="match status" value="1"/>
</dbReference>
<accession>A0ABS1W6R2</accession>
<dbReference type="InterPro" id="IPR009000">
    <property type="entry name" value="Transl_B-barrel_sf"/>
</dbReference>
<dbReference type="Pfam" id="PF00009">
    <property type="entry name" value="GTP_EFTU"/>
    <property type="match status" value="1"/>
</dbReference>
<dbReference type="NCBIfam" id="TIGR00231">
    <property type="entry name" value="small_GTP"/>
    <property type="match status" value="1"/>
</dbReference>
<keyword evidence="2" id="KW-0648">Protein biosynthesis</keyword>
<reference evidence="6 7" key="1">
    <citation type="submission" date="2021-01" db="EMBL/GenBank/DDBJ databases">
        <title>Actinoplanes sp. nov. LDG1-01 isolated from lichen.</title>
        <authorList>
            <person name="Saeng-In P."/>
            <person name="Phongsopitanun W."/>
            <person name="Kanchanasin P."/>
            <person name="Yuki M."/>
            <person name="Kudo T."/>
            <person name="Ohkuma M."/>
            <person name="Tanasupawat S."/>
        </authorList>
    </citation>
    <scope>NUCLEOTIDE SEQUENCE [LARGE SCALE GENOMIC DNA]</scope>
    <source>
        <strain evidence="6 7">LDG1-01</strain>
    </source>
</reference>
<dbReference type="SUPFAM" id="SSF54211">
    <property type="entry name" value="Ribosomal protein S5 domain 2-like"/>
    <property type="match status" value="1"/>
</dbReference>
<dbReference type="InterPro" id="IPR035647">
    <property type="entry name" value="EFG_III/V"/>
</dbReference>
<dbReference type="EMBL" id="JAENHO010000029">
    <property type="protein sequence ID" value="MBL7262248.1"/>
    <property type="molecule type" value="Genomic_DNA"/>
</dbReference>
<dbReference type="InterPro" id="IPR000640">
    <property type="entry name" value="EFG_V-like"/>
</dbReference>
<dbReference type="Proteomes" id="UP000598996">
    <property type="component" value="Unassembled WGS sequence"/>
</dbReference>
<dbReference type="PRINTS" id="PR01037">
    <property type="entry name" value="TCRTETOQM"/>
</dbReference>
<feature type="domain" description="Tr-type G" evidence="5">
    <location>
        <begin position="1"/>
        <end position="250"/>
    </location>
</feature>
<dbReference type="InterPro" id="IPR005225">
    <property type="entry name" value="Small_GTP-bd"/>
</dbReference>
<feature type="compositionally biased region" description="Basic and acidic residues" evidence="4">
    <location>
        <begin position="446"/>
        <end position="455"/>
    </location>
</feature>
<organism evidence="6 7">
    <name type="scientific">Paractinoplanes lichenicola</name>
    <dbReference type="NCBI Taxonomy" id="2802976"/>
    <lineage>
        <taxon>Bacteria</taxon>
        <taxon>Bacillati</taxon>
        <taxon>Actinomycetota</taxon>
        <taxon>Actinomycetes</taxon>
        <taxon>Micromonosporales</taxon>
        <taxon>Micromonosporaceae</taxon>
        <taxon>Paractinoplanes</taxon>
    </lineage>
</organism>
<dbReference type="Gene3D" id="3.30.70.870">
    <property type="entry name" value="Elongation Factor G (Translational Gtpase), domain 3"/>
    <property type="match status" value="1"/>
</dbReference>
<feature type="compositionally biased region" description="Low complexity" evidence="4">
    <location>
        <begin position="333"/>
        <end position="343"/>
    </location>
</feature>
<evidence type="ECO:0000256" key="2">
    <source>
        <dbReference type="ARBA" id="ARBA00022917"/>
    </source>
</evidence>
<dbReference type="InterPro" id="IPR031157">
    <property type="entry name" value="G_TR_CS"/>
</dbReference>
<dbReference type="PANTHER" id="PTHR43261">
    <property type="entry name" value="TRANSLATION ELONGATION FACTOR G-RELATED"/>
    <property type="match status" value="1"/>
</dbReference>
<keyword evidence="3" id="KW-0342">GTP-binding</keyword>
<feature type="compositionally biased region" description="Low complexity" evidence="4">
    <location>
        <begin position="390"/>
        <end position="406"/>
    </location>
</feature>
<keyword evidence="7" id="KW-1185">Reference proteome</keyword>
<dbReference type="Gene3D" id="3.30.230.10">
    <property type="match status" value="1"/>
</dbReference>
<dbReference type="Pfam" id="PF14492">
    <property type="entry name" value="EFG_III"/>
    <property type="match status" value="1"/>
</dbReference>
<dbReference type="SUPFAM" id="SSF50447">
    <property type="entry name" value="Translation proteins"/>
    <property type="match status" value="1"/>
</dbReference>
<dbReference type="SUPFAM" id="SSF52540">
    <property type="entry name" value="P-loop containing nucleoside triphosphate hydrolases"/>
    <property type="match status" value="1"/>
</dbReference>
<dbReference type="PROSITE" id="PS00301">
    <property type="entry name" value="G_TR_1"/>
    <property type="match status" value="1"/>
</dbReference>
<name>A0ABS1W6R2_9ACTN</name>
<dbReference type="PANTHER" id="PTHR43261:SF1">
    <property type="entry name" value="RIBOSOME-RELEASING FACTOR 2, MITOCHONDRIAL"/>
    <property type="match status" value="1"/>
</dbReference>
<comment type="caution">
    <text evidence="6">The sequence shown here is derived from an EMBL/GenBank/DDBJ whole genome shotgun (WGS) entry which is preliminary data.</text>
</comment>
<dbReference type="InterPro" id="IPR014721">
    <property type="entry name" value="Ribsml_uS5_D2-typ_fold_subgr"/>
</dbReference>
<dbReference type="Gene3D" id="3.40.50.300">
    <property type="entry name" value="P-loop containing nucleotide triphosphate hydrolases"/>
    <property type="match status" value="1"/>
</dbReference>
<evidence type="ECO:0000313" key="6">
    <source>
        <dbReference type="EMBL" id="MBL7262248.1"/>
    </source>
</evidence>
<dbReference type="PROSITE" id="PS51722">
    <property type="entry name" value="G_TR_2"/>
    <property type="match status" value="1"/>
</dbReference>
<dbReference type="InterPro" id="IPR041095">
    <property type="entry name" value="EFG_II"/>
</dbReference>
<evidence type="ECO:0000259" key="5">
    <source>
        <dbReference type="PROSITE" id="PS51722"/>
    </source>
</evidence>
<evidence type="ECO:0000256" key="1">
    <source>
        <dbReference type="ARBA" id="ARBA00022741"/>
    </source>
</evidence>
<feature type="region of interest" description="Disordered" evidence="4">
    <location>
        <begin position="304"/>
        <end position="512"/>
    </location>
</feature>
<evidence type="ECO:0000256" key="3">
    <source>
        <dbReference type="ARBA" id="ARBA00023134"/>
    </source>
</evidence>